<feature type="transmembrane region" description="Helical" evidence="1">
    <location>
        <begin position="111"/>
        <end position="131"/>
    </location>
</feature>
<keyword evidence="1" id="KW-1133">Transmembrane helix</keyword>
<keyword evidence="1" id="KW-0812">Transmembrane</keyword>
<dbReference type="Proteomes" id="UP000500890">
    <property type="component" value="Chromosome"/>
</dbReference>
<name>A0A6G8AMN9_9ENTE</name>
<sequence>MWKKVHGLVKNWIKKNRIGDVFKLIVNFLIENYLFLLVILALLLSAWKVLLLLLGGIIVIVGLTLFLVFFIFLIFIFPSFLFLSSLCDIFCSRWLKNYKDNNMTKYQVPMFVYYFAVFPMFIISEWIKLYILKYSDLEEVSNILFSSEAILLMVMLLYVIVINLGMYFRLKNIDDSNFLLSVLDNHHSFLKLSFIPASFLLTILGVITIFSDIKINFRDSFAIFDRFIFFTTPLNDIVNWLKFIILIYIMAIPIQLMGLFMNNILIYYVKYAGPYKQILNNLYKSVAKFVGTLIK</sequence>
<evidence type="ECO:0000313" key="3">
    <source>
        <dbReference type="Proteomes" id="UP000500890"/>
    </source>
</evidence>
<gene>
    <name evidence="2" type="ORF">G7081_03450</name>
</gene>
<keyword evidence="1" id="KW-0472">Membrane</keyword>
<organism evidence="2 3">
    <name type="scientific">Vagococcus coleopterorum</name>
    <dbReference type="NCBI Taxonomy" id="2714946"/>
    <lineage>
        <taxon>Bacteria</taxon>
        <taxon>Bacillati</taxon>
        <taxon>Bacillota</taxon>
        <taxon>Bacilli</taxon>
        <taxon>Lactobacillales</taxon>
        <taxon>Enterococcaceae</taxon>
        <taxon>Vagococcus</taxon>
    </lineage>
</organism>
<dbReference type="RefSeq" id="WP_166007425.1">
    <property type="nucleotide sequence ID" value="NZ_CP049886.1"/>
</dbReference>
<feature type="transmembrane region" description="Helical" evidence="1">
    <location>
        <begin position="243"/>
        <end position="269"/>
    </location>
</feature>
<dbReference type="KEGG" id="vah:G7081_03450"/>
<protein>
    <submittedName>
        <fullName evidence="2">Uncharacterized protein</fullName>
    </submittedName>
</protein>
<keyword evidence="3" id="KW-1185">Reference proteome</keyword>
<dbReference type="EMBL" id="CP049886">
    <property type="protein sequence ID" value="QIL46193.1"/>
    <property type="molecule type" value="Genomic_DNA"/>
</dbReference>
<accession>A0A6G8AMN9</accession>
<feature type="transmembrane region" description="Helical" evidence="1">
    <location>
        <begin position="189"/>
        <end position="210"/>
    </location>
</feature>
<feature type="transmembrane region" description="Helical" evidence="1">
    <location>
        <begin position="21"/>
        <end position="44"/>
    </location>
</feature>
<reference evidence="2 3" key="1">
    <citation type="submission" date="2020-03" db="EMBL/GenBank/DDBJ databases">
        <title>Vagococcus sp. nov., isolated from beetles.</title>
        <authorList>
            <person name="Hyun D.-W."/>
            <person name="Bae J.-W."/>
        </authorList>
    </citation>
    <scope>NUCLEOTIDE SEQUENCE [LARGE SCALE GENOMIC DNA]</scope>
    <source>
        <strain evidence="2 3">HDW17A</strain>
    </source>
</reference>
<evidence type="ECO:0000313" key="2">
    <source>
        <dbReference type="EMBL" id="QIL46193.1"/>
    </source>
</evidence>
<feature type="transmembrane region" description="Helical" evidence="1">
    <location>
        <begin position="143"/>
        <end position="168"/>
    </location>
</feature>
<evidence type="ECO:0000256" key="1">
    <source>
        <dbReference type="SAM" id="Phobius"/>
    </source>
</evidence>
<dbReference type="AlphaFoldDB" id="A0A6G8AMN9"/>
<proteinExistence type="predicted"/>
<feature type="transmembrane region" description="Helical" evidence="1">
    <location>
        <begin position="50"/>
        <end position="83"/>
    </location>
</feature>